<evidence type="ECO:0000313" key="3">
    <source>
        <dbReference type="Proteomes" id="UP000762676"/>
    </source>
</evidence>
<name>A0AAV4ITC2_9GAST</name>
<reference evidence="2 3" key="1">
    <citation type="journal article" date="2021" name="Elife">
        <title>Chloroplast acquisition without the gene transfer in kleptoplastic sea slugs, Plakobranchus ocellatus.</title>
        <authorList>
            <person name="Maeda T."/>
            <person name="Takahashi S."/>
            <person name="Yoshida T."/>
            <person name="Shimamura S."/>
            <person name="Takaki Y."/>
            <person name="Nagai Y."/>
            <person name="Toyoda A."/>
            <person name="Suzuki Y."/>
            <person name="Arimoto A."/>
            <person name="Ishii H."/>
            <person name="Satoh N."/>
            <person name="Nishiyama T."/>
            <person name="Hasebe M."/>
            <person name="Maruyama T."/>
            <person name="Minagawa J."/>
            <person name="Obokata J."/>
            <person name="Shigenobu S."/>
        </authorList>
    </citation>
    <scope>NUCLEOTIDE SEQUENCE [LARGE SCALE GENOMIC DNA]</scope>
</reference>
<evidence type="ECO:0000313" key="2">
    <source>
        <dbReference type="EMBL" id="GFS13195.1"/>
    </source>
</evidence>
<gene>
    <name evidence="2" type="ORF">ElyMa_001390900</name>
</gene>
<comment type="caution">
    <text evidence="2">The sequence shown here is derived from an EMBL/GenBank/DDBJ whole genome shotgun (WGS) entry which is preliminary data.</text>
</comment>
<proteinExistence type="predicted"/>
<protein>
    <recommendedName>
        <fullName evidence="4">Secreted protein</fullName>
    </recommendedName>
</protein>
<evidence type="ECO:0008006" key="4">
    <source>
        <dbReference type="Google" id="ProtNLM"/>
    </source>
</evidence>
<evidence type="ECO:0000256" key="1">
    <source>
        <dbReference type="SAM" id="MobiDB-lite"/>
    </source>
</evidence>
<accession>A0AAV4ITC2</accession>
<dbReference type="EMBL" id="BMAT01002754">
    <property type="protein sequence ID" value="GFS13195.1"/>
    <property type="molecule type" value="Genomic_DNA"/>
</dbReference>
<dbReference type="Proteomes" id="UP000762676">
    <property type="component" value="Unassembled WGS sequence"/>
</dbReference>
<dbReference type="AlphaFoldDB" id="A0AAV4ITC2"/>
<feature type="region of interest" description="Disordered" evidence="1">
    <location>
        <begin position="55"/>
        <end position="82"/>
    </location>
</feature>
<sequence>MFRPSHLISLMPSFMTSDAGCQHSTRLKLMAPVRWADNPISHVLSCGQATQSLTFSRSTSQYRDRTSEQGRNPKQMLVALTR</sequence>
<keyword evidence="3" id="KW-1185">Reference proteome</keyword>
<organism evidence="2 3">
    <name type="scientific">Elysia marginata</name>
    <dbReference type="NCBI Taxonomy" id="1093978"/>
    <lineage>
        <taxon>Eukaryota</taxon>
        <taxon>Metazoa</taxon>
        <taxon>Spiralia</taxon>
        <taxon>Lophotrochozoa</taxon>
        <taxon>Mollusca</taxon>
        <taxon>Gastropoda</taxon>
        <taxon>Heterobranchia</taxon>
        <taxon>Euthyneura</taxon>
        <taxon>Panpulmonata</taxon>
        <taxon>Sacoglossa</taxon>
        <taxon>Placobranchoidea</taxon>
        <taxon>Plakobranchidae</taxon>
        <taxon>Elysia</taxon>
    </lineage>
</organism>